<evidence type="ECO:0000313" key="3">
    <source>
        <dbReference type="Proteomes" id="UP000217790"/>
    </source>
</evidence>
<feature type="region of interest" description="Disordered" evidence="1">
    <location>
        <begin position="99"/>
        <end position="124"/>
    </location>
</feature>
<protein>
    <submittedName>
        <fullName evidence="2">Uncharacterized protein</fullName>
    </submittedName>
</protein>
<feature type="compositionally biased region" description="Low complexity" evidence="1">
    <location>
        <begin position="103"/>
        <end position="116"/>
    </location>
</feature>
<organism evidence="2 3">
    <name type="scientific">Armillaria gallica</name>
    <name type="common">Bulbous honey fungus</name>
    <name type="synonym">Armillaria bulbosa</name>
    <dbReference type="NCBI Taxonomy" id="47427"/>
    <lineage>
        <taxon>Eukaryota</taxon>
        <taxon>Fungi</taxon>
        <taxon>Dikarya</taxon>
        <taxon>Basidiomycota</taxon>
        <taxon>Agaricomycotina</taxon>
        <taxon>Agaricomycetes</taxon>
        <taxon>Agaricomycetidae</taxon>
        <taxon>Agaricales</taxon>
        <taxon>Marasmiineae</taxon>
        <taxon>Physalacriaceae</taxon>
        <taxon>Armillaria</taxon>
    </lineage>
</organism>
<dbReference type="InParanoid" id="A0A2H3CDL7"/>
<dbReference type="OrthoDB" id="10631390at2759"/>
<dbReference type="Proteomes" id="UP000217790">
    <property type="component" value="Unassembled WGS sequence"/>
</dbReference>
<dbReference type="AlphaFoldDB" id="A0A2H3CDL7"/>
<name>A0A2H3CDL7_ARMGA</name>
<keyword evidence="3" id="KW-1185">Reference proteome</keyword>
<proteinExistence type="predicted"/>
<dbReference type="EMBL" id="KZ293733">
    <property type="protein sequence ID" value="PBK81179.1"/>
    <property type="molecule type" value="Genomic_DNA"/>
</dbReference>
<gene>
    <name evidence="2" type="ORF">ARMGADRAFT_812699</name>
</gene>
<evidence type="ECO:0000313" key="2">
    <source>
        <dbReference type="EMBL" id="PBK81179.1"/>
    </source>
</evidence>
<dbReference type="OMA" id="NDCASSF"/>
<accession>A0A2H3CDL7</accession>
<reference evidence="3" key="1">
    <citation type="journal article" date="2017" name="Nat. Ecol. Evol.">
        <title>Genome expansion and lineage-specific genetic innovations in the forest pathogenic fungi Armillaria.</title>
        <authorList>
            <person name="Sipos G."/>
            <person name="Prasanna A.N."/>
            <person name="Walter M.C."/>
            <person name="O'Connor E."/>
            <person name="Balint B."/>
            <person name="Krizsan K."/>
            <person name="Kiss B."/>
            <person name="Hess J."/>
            <person name="Varga T."/>
            <person name="Slot J."/>
            <person name="Riley R."/>
            <person name="Boka B."/>
            <person name="Rigling D."/>
            <person name="Barry K."/>
            <person name="Lee J."/>
            <person name="Mihaltcheva S."/>
            <person name="LaButti K."/>
            <person name="Lipzen A."/>
            <person name="Waldron R."/>
            <person name="Moloney N.M."/>
            <person name="Sperisen C."/>
            <person name="Kredics L."/>
            <person name="Vagvoelgyi C."/>
            <person name="Patrignani A."/>
            <person name="Fitzpatrick D."/>
            <person name="Nagy I."/>
            <person name="Doyle S."/>
            <person name="Anderson J.B."/>
            <person name="Grigoriev I.V."/>
            <person name="Gueldener U."/>
            <person name="Muensterkoetter M."/>
            <person name="Nagy L.G."/>
        </authorList>
    </citation>
    <scope>NUCLEOTIDE SEQUENCE [LARGE SCALE GENOMIC DNA]</scope>
    <source>
        <strain evidence="3">Ar21-2</strain>
    </source>
</reference>
<sequence>MIDWIGRVKRGWQTRSHSGRGCACLQRRRTGEGAVDVVLDDGRKAVIGVSDRPLHRLRLCAHIQSLESLLVWTRMQTKVLLSSLVRFLGAAIPRLCTPNGGHSSTRTTLRLGSTRQRTGDGLRGSQEHFADVERDGRAIGVLVSPTAAVFHTAETSPHHQTLLVSLFSSLRRGGPTFPDMRPSFPSKQRRAMSNDCASSFDHTTLVSISPLFQPTLTDARIF</sequence>
<evidence type="ECO:0000256" key="1">
    <source>
        <dbReference type="SAM" id="MobiDB-lite"/>
    </source>
</evidence>